<dbReference type="GO" id="GO:0015889">
    <property type="term" value="P:cobalamin transport"/>
    <property type="evidence" value="ECO:0007669"/>
    <property type="project" value="TreeGrafter"/>
</dbReference>
<protein>
    <submittedName>
        <fullName evidence="14">TonB-dependent receptor</fullName>
    </submittedName>
</protein>
<dbReference type="KEGG" id="pmx:PERMA_1692"/>
<evidence type="ECO:0000256" key="6">
    <source>
        <dbReference type="ARBA" id="ARBA00023065"/>
    </source>
</evidence>
<dbReference type="PANTHER" id="PTHR30069:SF53">
    <property type="entry name" value="COLICIN I RECEPTOR-RELATED"/>
    <property type="match status" value="1"/>
</dbReference>
<dbReference type="PaxDb" id="123214-PERMA_1692"/>
<dbReference type="InterPro" id="IPR037066">
    <property type="entry name" value="Plug_dom_sf"/>
</dbReference>
<dbReference type="Proteomes" id="UP000001366">
    <property type="component" value="Chromosome"/>
</dbReference>
<keyword evidence="5" id="KW-0732">Signal</keyword>
<gene>
    <name evidence="14" type="ordered locus">PERMA_1692</name>
</gene>
<feature type="domain" description="TonB-dependent receptor plug" evidence="13">
    <location>
        <begin position="38"/>
        <end position="146"/>
    </location>
</feature>
<name>C0QS10_PERMH</name>
<evidence type="ECO:0000313" key="14">
    <source>
        <dbReference type="EMBL" id="ACO03932.1"/>
    </source>
</evidence>
<reference evidence="14 15" key="1">
    <citation type="journal article" date="2009" name="J. Bacteriol.">
        <title>Complete and draft genome sequences of six members of the Aquificales.</title>
        <authorList>
            <person name="Reysenbach A.L."/>
            <person name="Hamamura N."/>
            <person name="Podar M."/>
            <person name="Griffiths E."/>
            <person name="Ferreira S."/>
            <person name="Hochstein R."/>
            <person name="Heidelberg J."/>
            <person name="Johnson J."/>
            <person name="Mead D."/>
            <person name="Pohorille A."/>
            <person name="Sarmiento M."/>
            <person name="Schweighofer K."/>
            <person name="Seshadri R."/>
            <person name="Voytek M.A."/>
        </authorList>
    </citation>
    <scope>NUCLEOTIDE SEQUENCE [LARGE SCALE GENOMIC DNA]</scope>
    <source>
        <strain evidence="15">DSM 14350 / EX-H1</strain>
    </source>
</reference>
<dbReference type="InterPro" id="IPR000531">
    <property type="entry name" value="Beta-barrel_TonB"/>
</dbReference>
<evidence type="ECO:0000256" key="9">
    <source>
        <dbReference type="ARBA" id="ARBA00023237"/>
    </source>
</evidence>
<dbReference type="STRING" id="123214.PERMA_1692"/>
<feature type="domain" description="TonB-dependent receptor-like beta-barrel" evidence="12">
    <location>
        <begin position="197"/>
        <end position="586"/>
    </location>
</feature>
<keyword evidence="6" id="KW-0406">Ion transport</keyword>
<keyword evidence="8 10" id="KW-0472">Membrane</keyword>
<dbReference type="OrthoDB" id="101167at2"/>
<dbReference type="SUPFAM" id="SSF56935">
    <property type="entry name" value="Porins"/>
    <property type="match status" value="1"/>
</dbReference>
<evidence type="ECO:0000256" key="11">
    <source>
        <dbReference type="RuleBase" id="RU003357"/>
    </source>
</evidence>
<keyword evidence="15" id="KW-1185">Reference proteome</keyword>
<evidence type="ECO:0000256" key="10">
    <source>
        <dbReference type="PROSITE-ProRule" id="PRU01360"/>
    </source>
</evidence>
<dbReference type="RefSeq" id="WP_012676171.1">
    <property type="nucleotide sequence ID" value="NC_012440.1"/>
</dbReference>
<dbReference type="InterPro" id="IPR039426">
    <property type="entry name" value="TonB-dep_rcpt-like"/>
</dbReference>
<keyword evidence="14" id="KW-0675">Receptor</keyword>
<dbReference type="PROSITE" id="PS52016">
    <property type="entry name" value="TONB_DEPENDENT_REC_3"/>
    <property type="match status" value="1"/>
</dbReference>
<accession>C0QS10</accession>
<evidence type="ECO:0000256" key="4">
    <source>
        <dbReference type="ARBA" id="ARBA00022692"/>
    </source>
</evidence>
<dbReference type="AlphaFoldDB" id="C0QS10"/>
<evidence type="ECO:0000256" key="2">
    <source>
        <dbReference type="ARBA" id="ARBA00022448"/>
    </source>
</evidence>
<dbReference type="GO" id="GO:0006811">
    <property type="term" value="P:monoatomic ion transport"/>
    <property type="evidence" value="ECO:0007669"/>
    <property type="project" value="UniProtKB-KW"/>
</dbReference>
<evidence type="ECO:0000259" key="12">
    <source>
        <dbReference type="Pfam" id="PF00593"/>
    </source>
</evidence>
<keyword evidence="9 10" id="KW-0998">Cell outer membrane</keyword>
<dbReference type="InterPro" id="IPR036942">
    <property type="entry name" value="Beta-barrel_TonB_sf"/>
</dbReference>
<evidence type="ECO:0000256" key="1">
    <source>
        <dbReference type="ARBA" id="ARBA00004571"/>
    </source>
</evidence>
<dbReference type="PANTHER" id="PTHR30069">
    <property type="entry name" value="TONB-DEPENDENT OUTER MEMBRANE RECEPTOR"/>
    <property type="match status" value="1"/>
</dbReference>
<proteinExistence type="inferred from homology"/>
<evidence type="ECO:0000256" key="3">
    <source>
        <dbReference type="ARBA" id="ARBA00022452"/>
    </source>
</evidence>
<comment type="subcellular location">
    <subcellularLocation>
        <location evidence="1 10">Cell outer membrane</location>
        <topology evidence="1 10">Multi-pass membrane protein</topology>
    </subcellularLocation>
</comment>
<dbReference type="EMBL" id="CP001230">
    <property type="protein sequence ID" value="ACO03932.1"/>
    <property type="molecule type" value="Genomic_DNA"/>
</dbReference>
<keyword evidence="4 10" id="KW-0812">Transmembrane</keyword>
<evidence type="ECO:0000256" key="5">
    <source>
        <dbReference type="ARBA" id="ARBA00022729"/>
    </source>
</evidence>
<dbReference type="GO" id="GO:0009279">
    <property type="term" value="C:cell outer membrane"/>
    <property type="evidence" value="ECO:0007669"/>
    <property type="project" value="UniProtKB-SubCell"/>
</dbReference>
<dbReference type="Gene3D" id="2.170.130.10">
    <property type="entry name" value="TonB-dependent receptor, plug domain"/>
    <property type="match status" value="1"/>
</dbReference>
<keyword evidence="2 10" id="KW-0813">Transport</keyword>
<evidence type="ECO:0000313" key="15">
    <source>
        <dbReference type="Proteomes" id="UP000001366"/>
    </source>
</evidence>
<keyword evidence="3 10" id="KW-1134">Transmembrane beta strand</keyword>
<dbReference type="Pfam" id="PF07715">
    <property type="entry name" value="Plug"/>
    <property type="match status" value="1"/>
</dbReference>
<dbReference type="eggNOG" id="COG4206">
    <property type="taxonomic scope" value="Bacteria"/>
</dbReference>
<dbReference type="HOGENOM" id="CLU_008287_18_5_0"/>
<dbReference type="Pfam" id="PF00593">
    <property type="entry name" value="TonB_dep_Rec_b-barrel"/>
    <property type="match status" value="1"/>
</dbReference>
<comment type="similarity">
    <text evidence="10 11">Belongs to the TonB-dependent receptor family.</text>
</comment>
<dbReference type="InterPro" id="IPR012910">
    <property type="entry name" value="Plug_dom"/>
</dbReference>
<dbReference type="Gene3D" id="2.40.170.20">
    <property type="entry name" value="TonB-dependent receptor, beta-barrel domain"/>
    <property type="match status" value="1"/>
</dbReference>
<organism evidence="14 15">
    <name type="scientific">Persephonella marina (strain DSM 14350 / EX-H1)</name>
    <dbReference type="NCBI Taxonomy" id="123214"/>
    <lineage>
        <taxon>Bacteria</taxon>
        <taxon>Pseudomonadati</taxon>
        <taxon>Aquificota</taxon>
        <taxon>Aquificia</taxon>
        <taxon>Aquificales</taxon>
        <taxon>Hydrogenothermaceae</taxon>
        <taxon>Persephonella</taxon>
    </lineage>
</organism>
<evidence type="ECO:0000256" key="8">
    <source>
        <dbReference type="ARBA" id="ARBA00023136"/>
    </source>
</evidence>
<evidence type="ECO:0000259" key="13">
    <source>
        <dbReference type="Pfam" id="PF07715"/>
    </source>
</evidence>
<sequence>MRKLLSAAVMTAGIISLSEGYELENISIYSAYGSYTDIKQITSPSEIITGKEIEEKKPFDLKELIKNRSGISFSSNGGFGQTTSIYLWGNKTENTVFMIDGIRINDPTTIGGNPFYELFLMDDIQQIEIVKGVQSGVWGADAVGGVINIVSKKPEKGFHIKTYGLYGSYITRKYGTTISYGSDRIDLLLGIHHLRTSGFSAAEPSKKSPDYGKRWDELGWERDPFRNDTLNLKTSFYITDKDRFEFVFKNIDAVVHYDAASGIDAKDYDDPFGFGISEYFNHISQRFHRISYRKDLKKHSIEVSAAKSEFKRTQYGGYEGEYRDYTFKDRYSFRKGFIIYGITRQDFINSKSAGFDLNKRYHSYGYFITSVYRSGNTTYTGSFRYDSYSAFKDKGTYKIGFKHRLSKRYFISGNYGTAYKVPTIFQLYGFAGNPDLNPENTKQYDISFGSKHITLTYFRYSIKDLIDYDFTTYKYKNIKGRSKIKGFEAKYSRFIKRFKTFISVNYTYLDPKDPDGNRLLRRPQNRVGFELSFYPSRNLDIGFYGEYVGKRKDTGGVNTGYYTVVDCFLNYRINRNITVYGKVVNLTDKYYQTVDGYATAERSLYAGIELRW</sequence>
<keyword evidence="7 11" id="KW-0798">TonB box</keyword>
<evidence type="ECO:0000256" key="7">
    <source>
        <dbReference type="ARBA" id="ARBA00023077"/>
    </source>
</evidence>